<dbReference type="Proteomes" id="UP000011922">
    <property type="component" value="Unassembled WGS sequence"/>
</dbReference>
<comment type="caution">
    <text evidence="1">The sequence shown here is derived from an EMBL/GenBank/DDBJ whole genome shotgun (WGS) entry which is preliminary data.</text>
</comment>
<evidence type="ECO:0000313" key="1">
    <source>
        <dbReference type="EMBL" id="EMG38802.1"/>
    </source>
</evidence>
<protein>
    <submittedName>
        <fullName evidence="1">Uncharacterized protein</fullName>
    </submittedName>
</protein>
<proteinExistence type="predicted"/>
<dbReference type="AlphaFoldDB" id="M5PWV6"/>
<gene>
    <name evidence="1" type="ORF">PCS_00436</name>
</gene>
<evidence type="ECO:0000313" key="2">
    <source>
        <dbReference type="Proteomes" id="UP000011922"/>
    </source>
</evidence>
<name>M5PWV6_DESAF</name>
<organism evidence="1 2">
    <name type="scientific">Desulfocurvibacter africanus PCS</name>
    <dbReference type="NCBI Taxonomy" id="1262666"/>
    <lineage>
        <taxon>Bacteria</taxon>
        <taxon>Pseudomonadati</taxon>
        <taxon>Thermodesulfobacteriota</taxon>
        <taxon>Desulfovibrionia</taxon>
        <taxon>Desulfovibrionales</taxon>
        <taxon>Desulfovibrionaceae</taxon>
        <taxon>Desulfocurvibacter</taxon>
    </lineage>
</organism>
<dbReference type="EMBL" id="AOSV01000003">
    <property type="protein sequence ID" value="EMG38802.1"/>
    <property type="molecule type" value="Genomic_DNA"/>
</dbReference>
<accession>M5PWV6</accession>
<sequence length="130" mass="14623">MNGYVPPAEVSATATAHPYLPLITRKPCEFKTWKTKRSAARGGTKTAYLKNQAVRIAEDMHMLSLHLRTSILGCNSMEAGFAEQEARLYVLNAFGICRRRLPIRLALSRPAQERILGKLEKPFVNIQRAK</sequence>
<reference evidence="1 2" key="1">
    <citation type="journal article" date="2013" name="Genome Announc.">
        <title>Draft Genome Sequence for Desulfovibrio africanus Strain PCS.</title>
        <authorList>
            <person name="Brown S.D."/>
            <person name="Utturkar S.M."/>
            <person name="Arkin A.P."/>
            <person name="Deutschbauer A.M."/>
            <person name="Elias D.A."/>
            <person name="Hazen T.C."/>
            <person name="Chakraborty R."/>
        </authorList>
    </citation>
    <scope>NUCLEOTIDE SEQUENCE [LARGE SCALE GENOMIC DNA]</scope>
    <source>
        <strain evidence="1 2">PCS</strain>
    </source>
</reference>